<keyword evidence="2" id="KW-1133">Transmembrane helix</keyword>
<proteinExistence type="predicted"/>
<feature type="transmembrane region" description="Helical" evidence="2">
    <location>
        <begin position="119"/>
        <end position="137"/>
    </location>
</feature>
<keyword evidence="2" id="KW-0812">Transmembrane</keyword>
<feature type="region of interest" description="Disordered" evidence="1">
    <location>
        <begin position="196"/>
        <end position="244"/>
    </location>
</feature>
<evidence type="ECO:0000313" key="3">
    <source>
        <dbReference type="EMBL" id="KAK7451070.1"/>
    </source>
</evidence>
<dbReference type="EMBL" id="JBANRG010000032">
    <property type="protein sequence ID" value="KAK7451070.1"/>
    <property type="molecule type" value="Genomic_DNA"/>
</dbReference>
<evidence type="ECO:0000256" key="1">
    <source>
        <dbReference type="SAM" id="MobiDB-lite"/>
    </source>
</evidence>
<name>A0ABR1JAI5_9AGAR</name>
<gene>
    <name evidence="3" type="ORF">VKT23_012745</name>
</gene>
<feature type="compositionally biased region" description="Low complexity" evidence="1">
    <location>
        <begin position="204"/>
        <end position="213"/>
    </location>
</feature>
<protein>
    <submittedName>
        <fullName evidence="3">Uncharacterized protein</fullName>
    </submittedName>
</protein>
<feature type="transmembrane region" description="Helical" evidence="2">
    <location>
        <begin position="157"/>
        <end position="175"/>
    </location>
</feature>
<accession>A0ABR1JAI5</accession>
<keyword evidence="2" id="KW-0472">Membrane</keyword>
<sequence>MRLSVLTSTGSREIKDVEDTLATLSVTNIAYCVTTLFLGYKSPPELTLYDDAACNYERRSSLLFVPVSMQTFRITGLALSTFFLAFGTTFMIIDNTLLKKQWRQQDYFVTNSPNIDKIIAMRFTSNTIVFGFCIGHVETLRLFNNPEQSDQSWGFGQILPVFLTALPAMRVLSLFRERMFHNSRWWQRRKSLASSRKHSRHGSRSSTHSSASRHLADTDSGYNNSSSGDEESSPVDSTSTTPIQDCIPLQNQASEISAAGVAGQPNLSSESVAINSV</sequence>
<evidence type="ECO:0000256" key="2">
    <source>
        <dbReference type="SAM" id="Phobius"/>
    </source>
</evidence>
<feature type="compositionally biased region" description="Polar residues" evidence="1">
    <location>
        <begin position="234"/>
        <end position="244"/>
    </location>
</feature>
<feature type="transmembrane region" description="Helical" evidence="2">
    <location>
        <begin position="21"/>
        <end position="40"/>
    </location>
</feature>
<reference evidence="3 4" key="1">
    <citation type="submission" date="2024-01" db="EMBL/GenBank/DDBJ databases">
        <title>A draft genome for the cacao thread blight pathogen Marasmiellus scandens.</title>
        <authorList>
            <person name="Baruah I.K."/>
            <person name="Leung J."/>
            <person name="Bukari Y."/>
            <person name="Amoako-Attah I."/>
            <person name="Meinhardt L.W."/>
            <person name="Bailey B.A."/>
            <person name="Cohen S.P."/>
        </authorList>
    </citation>
    <scope>NUCLEOTIDE SEQUENCE [LARGE SCALE GENOMIC DNA]</scope>
    <source>
        <strain evidence="3 4">GH-19</strain>
    </source>
</reference>
<evidence type="ECO:0000313" key="4">
    <source>
        <dbReference type="Proteomes" id="UP001498398"/>
    </source>
</evidence>
<dbReference type="Proteomes" id="UP001498398">
    <property type="component" value="Unassembled WGS sequence"/>
</dbReference>
<organism evidence="3 4">
    <name type="scientific">Marasmiellus scandens</name>
    <dbReference type="NCBI Taxonomy" id="2682957"/>
    <lineage>
        <taxon>Eukaryota</taxon>
        <taxon>Fungi</taxon>
        <taxon>Dikarya</taxon>
        <taxon>Basidiomycota</taxon>
        <taxon>Agaricomycotina</taxon>
        <taxon>Agaricomycetes</taxon>
        <taxon>Agaricomycetidae</taxon>
        <taxon>Agaricales</taxon>
        <taxon>Marasmiineae</taxon>
        <taxon>Omphalotaceae</taxon>
        <taxon>Marasmiellus</taxon>
    </lineage>
</organism>
<comment type="caution">
    <text evidence="3">The sequence shown here is derived from an EMBL/GenBank/DDBJ whole genome shotgun (WGS) entry which is preliminary data.</text>
</comment>
<feature type="transmembrane region" description="Helical" evidence="2">
    <location>
        <begin position="74"/>
        <end position="98"/>
    </location>
</feature>
<keyword evidence="4" id="KW-1185">Reference proteome</keyword>